<dbReference type="InterPro" id="IPR022572">
    <property type="entry name" value="DNA_rep/recomb_RecO_N"/>
</dbReference>
<comment type="similarity">
    <text evidence="2 8">Belongs to the RecO family.</text>
</comment>
<dbReference type="PANTHER" id="PTHR33991:SF1">
    <property type="entry name" value="DNA REPAIR PROTEIN RECO"/>
    <property type="match status" value="1"/>
</dbReference>
<proteinExistence type="inferred from homology"/>
<keyword evidence="11" id="KW-1185">Reference proteome</keyword>
<comment type="caution">
    <text evidence="10">The sequence shown here is derived from an EMBL/GenBank/DDBJ whole genome shotgun (WGS) entry which is preliminary data.</text>
</comment>
<evidence type="ECO:0000256" key="6">
    <source>
        <dbReference type="ARBA" id="ARBA00023204"/>
    </source>
</evidence>
<keyword evidence="6 8" id="KW-0234">DNA repair</keyword>
<evidence type="ECO:0000256" key="8">
    <source>
        <dbReference type="HAMAP-Rule" id="MF_00201"/>
    </source>
</evidence>
<dbReference type="SUPFAM" id="SSF57863">
    <property type="entry name" value="ArfGap/RecO-like zinc finger"/>
    <property type="match status" value="1"/>
</dbReference>
<evidence type="ECO:0000256" key="5">
    <source>
        <dbReference type="ARBA" id="ARBA00023172"/>
    </source>
</evidence>
<keyword evidence="4 8" id="KW-0227">DNA damage</keyword>
<gene>
    <name evidence="8 10" type="primary">recO</name>
    <name evidence="10" type="ORF">E0L93_07195</name>
</gene>
<evidence type="ECO:0000256" key="3">
    <source>
        <dbReference type="ARBA" id="ARBA00021310"/>
    </source>
</evidence>
<dbReference type="InterPro" id="IPR003717">
    <property type="entry name" value="RecO"/>
</dbReference>
<dbReference type="InterPro" id="IPR037278">
    <property type="entry name" value="ARFGAP/RecO"/>
</dbReference>
<dbReference type="NCBIfam" id="TIGR00613">
    <property type="entry name" value="reco"/>
    <property type="match status" value="1"/>
</dbReference>
<sequence length="264" mass="28744">MPEPLESGPAGAWPSCRRPRMAVYKSRGIVLRSIRYGEADRITDIYTLDRGLISAIVKGVRRVGSRFGARMEPLSCVEFVAYEGRTLDTVTQAEVLRSFRRVREDLRRLEAAGGMVRAVRAFCGGDEADRRVFNLLFRGLEALEGRTGEYAAVEVAFVMKLSALAGYAPELGRCVSCRRGFAEGLPGVRFAPEAGGMLCSECQTVPGGAFPVPPGLREALMGLMRRPVAEARLEFGLIESARRVVQEHALAHAPAGTVAQRMTG</sequence>
<evidence type="ECO:0000256" key="2">
    <source>
        <dbReference type="ARBA" id="ARBA00007452"/>
    </source>
</evidence>
<dbReference type="InterPro" id="IPR012340">
    <property type="entry name" value="NA-bd_OB-fold"/>
</dbReference>
<evidence type="ECO:0000256" key="7">
    <source>
        <dbReference type="ARBA" id="ARBA00033409"/>
    </source>
</evidence>
<dbReference type="PANTHER" id="PTHR33991">
    <property type="entry name" value="DNA REPAIR PROTEIN RECO"/>
    <property type="match status" value="1"/>
</dbReference>
<dbReference type="Gene3D" id="2.40.50.140">
    <property type="entry name" value="Nucleic acid-binding proteins"/>
    <property type="match status" value="1"/>
</dbReference>
<dbReference type="SUPFAM" id="SSF50249">
    <property type="entry name" value="Nucleic acid-binding proteins"/>
    <property type="match status" value="1"/>
</dbReference>
<dbReference type="Pfam" id="PF11967">
    <property type="entry name" value="RecO_N"/>
    <property type="match status" value="1"/>
</dbReference>
<organism evidence="10 11">
    <name type="scientific">Rubrobacter taiwanensis</name>
    <dbReference type="NCBI Taxonomy" id="185139"/>
    <lineage>
        <taxon>Bacteria</taxon>
        <taxon>Bacillati</taxon>
        <taxon>Actinomycetota</taxon>
        <taxon>Rubrobacteria</taxon>
        <taxon>Rubrobacterales</taxon>
        <taxon>Rubrobacteraceae</taxon>
        <taxon>Rubrobacter</taxon>
    </lineage>
</organism>
<dbReference type="Gene3D" id="1.20.1440.120">
    <property type="entry name" value="Recombination protein O, C-terminal domain"/>
    <property type="match status" value="1"/>
</dbReference>
<evidence type="ECO:0000256" key="1">
    <source>
        <dbReference type="ARBA" id="ARBA00003065"/>
    </source>
</evidence>
<dbReference type="EMBL" id="SKBU01000014">
    <property type="protein sequence ID" value="TCJ17310.1"/>
    <property type="molecule type" value="Genomic_DNA"/>
</dbReference>
<dbReference type="AlphaFoldDB" id="A0A4R1BJ22"/>
<dbReference type="GO" id="GO:0006302">
    <property type="term" value="P:double-strand break repair"/>
    <property type="evidence" value="ECO:0007669"/>
    <property type="project" value="TreeGrafter"/>
</dbReference>
<evidence type="ECO:0000259" key="9">
    <source>
        <dbReference type="Pfam" id="PF11967"/>
    </source>
</evidence>
<name>A0A4R1BJ22_9ACTN</name>
<evidence type="ECO:0000313" key="10">
    <source>
        <dbReference type="EMBL" id="TCJ17310.1"/>
    </source>
</evidence>
<reference evidence="10 11" key="1">
    <citation type="submission" date="2019-03" db="EMBL/GenBank/DDBJ databases">
        <title>Whole genome sequence of a novel Rubrobacter taiwanensis strain, isolated from Yellowstone National Park.</title>
        <authorList>
            <person name="Freed S."/>
            <person name="Ramaley R.F."/>
            <person name="Kyndt J.A."/>
        </authorList>
    </citation>
    <scope>NUCLEOTIDE SEQUENCE [LARGE SCALE GENOMIC DNA]</scope>
    <source>
        <strain evidence="10 11">Yellowstone</strain>
    </source>
</reference>
<comment type="function">
    <text evidence="1 8">Involved in DNA repair and RecF pathway recombination.</text>
</comment>
<feature type="domain" description="DNA replication/recombination mediator RecO N-terminal" evidence="9">
    <location>
        <begin position="21"/>
        <end position="99"/>
    </location>
</feature>
<dbReference type="OrthoDB" id="9812244at2"/>
<dbReference type="GO" id="GO:0043590">
    <property type="term" value="C:bacterial nucleoid"/>
    <property type="evidence" value="ECO:0007669"/>
    <property type="project" value="TreeGrafter"/>
</dbReference>
<evidence type="ECO:0000313" key="11">
    <source>
        <dbReference type="Proteomes" id="UP000295244"/>
    </source>
</evidence>
<dbReference type="Gene3D" id="6.20.220.20">
    <property type="entry name" value="Recombination protein O, zinc-binding domain"/>
    <property type="match status" value="1"/>
</dbReference>
<evidence type="ECO:0000256" key="4">
    <source>
        <dbReference type="ARBA" id="ARBA00022763"/>
    </source>
</evidence>
<accession>A0A4R1BJ22</accession>
<protein>
    <recommendedName>
        <fullName evidence="3 8">DNA repair protein RecO</fullName>
    </recommendedName>
    <alternativeName>
        <fullName evidence="7 8">Recombination protein O</fullName>
    </alternativeName>
</protein>
<dbReference type="HAMAP" id="MF_00201">
    <property type="entry name" value="RecO"/>
    <property type="match status" value="1"/>
</dbReference>
<dbReference type="InterPro" id="IPR042242">
    <property type="entry name" value="RecO_C"/>
</dbReference>
<keyword evidence="5 8" id="KW-0233">DNA recombination</keyword>
<dbReference type="Proteomes" id="UP000295244">
    <property type="component" value="Unassembled WGS sequence"/>
</dbReference>
<dbReference type="GO" id="GO:0006310">
    <property type="term" value="P:DNA recombination"/>
    <property type="evidence" value="ECO:0007669"/>
    <property type="project" value="UniProtKB-UniRule"/>
</dbReference>
<dbReference type="Pfam" id="PF02565">
    <property type="entry name" value="RecO_C"/>
    <property type="match status" value="1"/>
</dbReference>